<keyword evidence="2" id="KW-1185">Reference proteome</keyword>
<dbReference type="EMBL" id="AAVT01000016">
    <property type="protein sequence ID" value="EAW29725.1"/>
    <property type="molecule type" value="Genomic_DNA"/>
</dbReference>
<proteinExistence type="predicted"/>
<sequence>MLTVTILTCDSATICVDIKRNDGRKATMNVENNLDVKSLCSRKLWEMLALNGLDSNNYQQQLQITQELVVRRHYLREIKQHMPVLHIAVRH</sequence>
<gene>
    <name evidence="1" type="ORF">GP2143_11444</name>
</gene>
<dbReference type="Proteomes" id="UP000004931">
    <property type="component" value="Unassembled WGS sequence"/>
</dbReference>
<evidence type="ECO:0000313" key="1">
    <source>
        <dbReference type="EMBL" id="EAW29725.1"/>
    </source>
</evidence>
<comment type="caution">
    <text evidence="1">The sequence shown here is derived from an EMBL/GenBank/DDBJ whole genome shotgun (WGS) entry which is preliminary data.</text>
</comment>
<evidence type="ECO:0000313" key="2">
    <source>
        <dbReference type="Proteomes" id="UP000004931"/>
    </source>
</evidence>
<name>A0YHD7_9GAMM</name>
<dbReference type="AlphaFoldDB" id="A0YHD7"/>
<protein>
    <submittedName>
        <fullName evidence="1">Uncharacterized protein</fullName>
    </submittedName>
</protein>
<accession>A0YHD7</accession>
<reference evidence="1 2" key="1">
    <citation type="journal article" date="2010" name="J. Bacteriol.">
        <title>Genome sequence of the oligotrophic marine Gammaproteobacterium HTCC2143, isolated from the Oregon Coast.</title>
        <authorList>
            <person name="Oh H.M."/>
            <person name="Kang I."/>
            <person name="Ferriera S."/>
            <person name="Giovannoni S.J."/>
            <person name="Cho J.C."/>
        </authorList>
    </citation>
    <scope>NUCLEOTIDE SEQUENCE [LARGE SCALE GENOMIC DNA]</scope>
    <source>
        <strain evidence="1 2">HTCC2143</strain>
    </source>
</reference>
<organism evidence="1 2">
    <name type="scientific">marine gamma proteobacterium HTCC2143</name>
    <dbReference type="NCBI Taxonomy" id="247633"/>
    <lineage>
        <taxon>Bacteria</taxon>
        <taxon>Pseudomonadati</taxon>
        <taxon>Pseudomonadota</taxon>
        <taxon>Gammaproteobacteria</taxon>
        <taxon>Cellvibrionales</taxon>
        <taxon>Spongiibacteraceae</taxon>
        <taxon>BD1-7 clade</taxon>
    </lineage>
</organism>